<evidence type="ECO:0000313" key="2">
    <source>
        <dbReference type="Proteomes" id="UP000318081"/>
    </source>
</evidence>
<keyword evidence="2" id="KW-1185">Reference proteome</keyword>
<name>A0ABX5XQJ5_9BACT</name>
<proteinExistence type="predicted"/>
<gene>
    <name evidence="1" type="ORF">TBK1r_32140</name>
</gene>
<accession>A0ABX5XQJ5</accession>
<dbReference type="EMBL" id="CP036432">
    <property type="protein sequence ID" value="QDV84269.1"/>
    <property type="molecule type" value="Genomic_DNA"/>
</dbReference>
<sequence>MMVRPTRVESLPIGSMNQPNCEKKQQHVRMLRQLQRQTPFATIAVQLIGGETIVIADPWQFIVDADRLYAIVPPSKHVRSIPLSEIHRIGRRRPVAALHE</sequence>
<dbReference type="Proteomes" id="UP000318081">
    <property type="component" value="Chromosome"/>
</dbReference>
<evidence type="ECO:0000313" key="1">
    <source>
        <dbReference type="EMBL" id="QDV84269.1"/>
    </source>
</evidence>
<reference evidence="1 2" key="1">
    <citation type="submission" date="2019-02" db="EMBL/GenBank/DDBJ databases">
        <title>Deep-cultivation of Planctomycetes and their phenomic and genomic characterization uncovers novel biology.</title>
        <authorList>
            <person name="Wiegand S."/>
            <person name="Jogler M."/>
            <person name="Boedeker C."/>
            <person name="Pinto D."/>
            <person name="Vollmers J."/>
            <person name="Rivas-Marin E."/>
            <person name="Kohn T."/>
            <person name="Peeters S.H."/>
            <person name="Heuer A."/>
            <person name="Rast P."/>
            <person name="Oberbeckmann S."/>
            <person name="Bunk B."/>
            <person name="Jeske O."/>
            <person name="Meyerdierks A."/>
            <person name="Storesund J.E."/>
            <person name="Kallscheuer N."/>
            <person name="Luecker S."/>
            <person name="Lage O.M."/>
            <person name="Pohl T."/>
            <person name="Merkel B.J."/>
            <person name="Hornburger P."/>
            <person name="Mueller R.-W."/>
            <person name="Bruemmer F."/>
            <person name="Labrenz M."/>
            <person name="Spormann A.M."/>
            <person name="Op den Camp H."/>
            <person name="Overmann J."/>
            <person name="Amann R."/>
            <person name="Jetten M.S.M."/>
            <person name="Mascher T."/>
            <person name="Medema M.H."/>
            <person name="Devos D.P."/>
            <person name="Kaster A.-K."/>
            <person name="Ovreas L."/>
            <person name="Rohde M."/>
            <person name="Galperin M.Y."/>
            <person name="Jogler C."/>
        </authorList>
    </citation>
    <scope>NUCLEOTIDE SEQUENCE [LARGE SCALE GENOMIC DNA]</scope>
    <source>
        <strain evidence="1 2">TBK1r</strain>
    </source>
</reference>
<organism evidence="1 2">
    <name type="scientific">Stieleria magnilauensis</name>
    <dbReference type="NCBI Taxonomy" id="2527963"/>
    <lineage>
        <taxon>Bacteria</taxon>
        <taxon>Pseudomonadati</taxon>
        <taxon>Planctomycetota</taxon>
        <taxon>Planctomycetia</taxon>
        <taxon>Pirellulales</taxon>
        <taxon>Pirellulaceae</taxon>
        <taxon>Stieleria</taxon>
    </lineage>
</organism>
<protein>
    <submittedName>
        <fullName evidence="1">Uncharacterized protein</fullName>
    </submittedName>
</protein>